<keyword evidence="3" id="KW-1185">Reference proteome</keyword>
<protein>
    <recommendedName>
        <fullName evidence="4">Non-ribosomal peptide synthetase</fullName>
    </recommendedName>
</protein>
<dbReference type="Proteomes" id="UP000759537">
    <property type="component" value="Unassembled WGS sequence"/>
</dbReference>
<proteinExistence type="predicted"/>
<evidence type="ECO:0008006" key="4">
    <source>
        <dbReference type="Google" id="ProtNLM"/>
    </source>
</evidence>
<reference evidence="2" key="1">
    <citation type="submission" date="2019-10" db="EMBL/GenBank/DDBJ databases">
        <authorList>
            <consortium name="DOE Joint Genome Institute"/>
            <person name="Kuo A."/>
            <person name="Miyauchi S."/>
            <person name="Kiss E."/>
            <person name="Drula E."/>
            <person name="Kohler A."/>
            <person name="Sanchez-Garcia M."/>
            <person name="Andreopoulos B."/>
            <person name="Barry K.W."/>
            <person name="Bonito G."/>
            <person name="Buee M."/>
            <person name="Carver A."/>
            <person name="Chen C."/>
            <person name="Cichocki N."/>
            <person name="Clum A."/>
            <person name="Culley D."/>
            <person name="Crous P.W."/>
            <person name="Fauchery L."/>
            <person name="Girlanda M."/>
            <person name="Hayes R."/>
            <person name="Keri Z."/>
            <person name="LaButti K."/>
            <person name="Lipzen A."/>
            <person name="Lombard V."/>
            <person name="Magnuson J."/>
            <person name="Maillard F."/>
            <person name="Morin E."/>
            <person name="Murat C."/>
            <person name="Nolan M."/>
            <person name="Ohm R."/>
            <person name="Pangilinan J."/>
            <person name="Pereira M."/>
            <person name="Perotto S."/>
            <person name="Peter M."/>
            <person name="Riley R."/>
            <person name="Sitrit Y."/>
            <person name="Stielow B."/>
            <person name="Szollosi G."/>
            <person name="Zifcakova L."/>
            <person name="Stursova M."/>
            <person name="Spatafora J.W."/>
            <person name="Tedersoo L."/>
            <person name="Vaario L.-M."/>
            <person name="Yamada A."/>
            <person name="Yan M."/>
            <person name="Wang P."/>
            <person name="Xu J."/>
            <person name="Bruns T."/>
            <person name="Baldrian P."/>
            <person name="Vilgalys R."/>
            <person name="Henrissat B."/>
            <person name="Grigoriev I.V."/>
            <person name="Hibbett D."/>
            <person name="Nagy L.G."/>
            <person name="Martin F.M."/>
        </authorList>
    </citation>
    <scope>NUCLEOTIDE SEQUENCE</scope>
    <source>
        <strain evidence="2">Prilba</strain>
    </source>
</reference>
<dbReference type="AlphaFoldDB" id="A0A9P5N1J9"/>
<dbReference type="InterPro" id="IPR052979">
    <property type="entry name" value="Adenylate-forming_domain"/>
</dbReference>
<dbReference type="OrthoDB" id="3142841at2759"/>
<evidence type="ECO:0000256" key="1">
    <source>
        <dbReference type="SAM" id="Phobius"/>
    </source>
</evidence>
<feature type="transmembrane region" description="Helical" evidence="1">
    <location>
        <begin position="329"/>
        <end position="347"/>
    </location>
</feature>
<keyword evidence="1" id="KW-1133">Transmembrane helix</keyword>
<dbReference type="PANTHER" id="PTHR33927:SF1">
    <property type="entry name" value="TRANSMEMBRANE PROTEIN"/>
    <property type="match status" value="1"/>
</dbReference>
<sequence length="555" mass="62915">MVQDAARFSEARLHPMLYDRMNTAPNTQTPRIFSGAPHIAIALPGWSLRESLARVLSFYRTSSVVVSQSEVVGDVEKGGVGPDFRISFKSVALSPGSRDGKTGRRTPQHVVIAPSPVKERRRVQSIGGNASWWLRFRLWFNTYRKFFTFIVLLNIVGLTLAIMDVWPYPRNYTDALALGNLLTAILVRNELFGRFLYLLVNSLFAKWTPLWFRLGCTSTLQHLGGIHSGCAVSGFAWLIFRVTLIIKHRKDNPDAMLFIGVVTSVALGICTASAFPWIRDRHHNVFERHHRFLGWLGLISTWVFVILGYCYDTTTRTWNSVAVIVNKQGFWFCLGMTVFILTPWFTVRKVKVDVHVPSPKIAIIRFERGMQHGLLSRISRSSIMEYHAFGIVSEGTHAKYHYLICGVKGDFTRRLVQDPPTHLWTRQLKFAGFSNTSSLYRRGIHVCTGSGIGSALSTCLQNPDWYLIWIGSEQAKTFGPTISGLIRRHIGRERITIWDSKYQGGRPDTMRIVKEVYASWRAEVVFVTSNSQGNQEIMEGCMEVGIPAFGTLWDF</sequence>
<gene>
    <name evidence="2" type="ORF">DFH94DRAFT_724298</name>
</gene>
<feature type="transmembrane region" description="Helical" evidence="1">
    <location>
        <begin position="256"/>
        <end position="278"/>
    </location>
</feature>
<organism evidence="2 3">
    <name type="scientific">Russula ochroleuca</name>
    <dbReference type="NCBI Taxonomy" id="152965"/>
    <lineage>
        <taxon>Eukaryota</taxon>
        <taxon>Fungi</taxon>
        <taxon>Dikarya</taxon>
        <taxon>Basidiomycota</taxon>
        <taxon>Agaricomycotina</taxon>
        <taxon>Agaricomycetes</taxon>
        <taxon>Russulales</taxon>
        <taxon>Russulaceae</taxon>
        <taxon>Russula</taxon>
    </lineage>
</organism>
<name>A0A9P5N1J9_9AGAM</name>
<feature type="transmembrane region" description="Helical" evidence="1">
    <location>
        <begin position="146"/>
        <end position="166"/>
    </location>
</feature>
<dbReference type="PANTHER" id="PTHR33927">
    <property type="entry name" value="TRANSMEMBRANE PROTEIN"/>
    <property type="match status" value="1"/>
</dbReference>
<accession>A0A9P5N1J9</accession>
<evidence type="ECO:0000313" key="3">
    <source>
        <dbReference type="Proteomes" id="UP000759537"/>
    </source>
</evidence>
<dbReference type="EMBL" id="WHVB01000004">
    <property type="protein sequence ID" value="KAF8483795.1"/>
    <property type="molecule type" value="Genomic_DNA"/>
</dbReference>
<feature type="transmembrane region" description="Helical" evidence="1">
    <location>
        <begin position="224"/>
        <end position="244"/>
    </location>
</feature>
<keyword evidence="1" id="KW-0472">Membrane</keyword>
<feature type="transmembrane region" description="Helical" evidence="1">
    <location>
        <begin position="290"/>
        <end position="309"/>
    </location>
</feature>
<reference evidence="2" key="2">
    <citation type="journal article" date="2020" name="Nat. Commun.">
        <title>Large-scale genome sequencing of mycorrhizal fungi provides insights into the early evolution of symbiotic traits.</title>
        <authorList>
            <person name="Miyauchi S."/>
            <person name="Kiss E."/>
            <person name="Kuo A."/>
            <person name="Drula E."/>
            <person name="Kohler A."/>
            <person name="Sanchez-Garcia M."/>
            <person name="Morin E."/>
            <person name="Andreopoulos B."/>
            <person name="Barry K.W."/>
            <person name="Bonito G."/>
            <person name="Buee M."/>
            <person name="Carver A."/>
            <person name="Chen C."/>
            <person name="Cichocki N."/>
            <person name="Clum A."/>
            <person name="Culley D."/>
            <person name="Crous P.W."/>
            <person name="Fauchery L."/>
            <person name="Girlanda M."/>
            <person name="Hayes R.D."/>
            <person name="Keri Z."/>
            <person name="LaButti K."/>
            <person name="Lipzen A."/>
            <person name="Lombard V."/>
            <person name="Magnuson J."/>
            <person name="Maillard F."/>
            <person name="Murat C."/>
            <person name="Nolan M."/>
            <person name="Ohm R.A."/>
            <person name="Pangilinan J."/>
            <person name="Pereira M.F."/>
            <person name="Perotto S."/>
            <person name="Peter M."/>
            <person name="Pfister S."/>
            <person name="Riley R."/>
            <person name="Sitrit Y."/>
            <person name="Stielow J.B."/>
            <person name="Szollosi G."/>
            <person name="Zifcakova L."/>
            <person name="Stursova M."/>
            <person name="Spatafora J.W."/>
            <person name="Tedersoo L."/>
            <person name="Vaario L.M."/>
            <person name="Yamada A."/>
            <person name="Yan M."/>
            <person name="Wang P."/>
            <person name="Xu J."/>
            <person name="Bruns T."/>
            <person name="Baldrian P."/>
            <person name="Vilgalys R."/>
            <person name="Dunand C."/>
            <person name="Henrissat B."/>
            <person name="Grigoriev I.V."/>
            <person name="Hibbett D."/>
            <person name="Nagy L.G."/>
            <person name="Martin F.M."/>
        </authorList>
    </citation>
    <scope>NUCLEOTIDE SEQUENCE</scope>
    <source>
        <strain evidence="2">Prilba</strain>
    </source>
</reference>
<comment type="caution">
    <text evidence="2">The sequence shown here is derived from an EMBL/GenBank/DDBJ whole genome shotgun (WGS) entry which is preliminary data.</text>
</comment>
<evidence type="ECO:0000313" key="2">
    <source>
        <dbReference type="EMBL" id="KAF8483795.1"/>
    </source>
</evidence>
<keyword evidence="1" id="KW-0812">Transmembrane</keyword>